<dbReference type="RefSeq" id="WP_038986777.1">
    <property type="nucleotide sequence ID" value="NZ_JWJO01000031.1"/>
</dbReference>
<feature type="chain" id="PRO_5007848134" evidence="1">
    <location>
        <begin position="20"/>
        <end position="278"/>
    </location>
</feature>
<protein>
    <submittedName>
        <fullName evidence="2">Uncharacterized protein</fullName>
    </submittedName>
</protein>
<dbReference type="OrthoDB" id="1438821at2"/>
<organism evidence="2 3">
    <name type="scientific">Myroides marinus</name>
    <dbReference type="NCBI Taxonomy" id="703342"/>
    <lineage>
        <taxon>Bacteria</taxon>
        <taxon>Pseudomonadati</taxon>
        <taxon>Bacteroidota</taxon>
        <taxon>Flavobacteriia</taxon>
        <taxon>Flavobacteriales</taxon>
        <taxon>Flavobacteriaceae</taxon>
        <taxon>Myroides</taxon>
    </lineage>
</organism>
<feature type="signal peptide" evidence="1">
    <location>
        <begin position="1"/>
        <end position="19"/>
    </location>
</feature>
<evidence type="ECO:0000256" key="1">
    <source>
        <dbReference type="SAM" id="SignalP"/>
    </source>
</evidence>
<sequence length="278" mass="31397">MKKVMFFVGCVFASLQTYAQESLRMNFDLQAGTSYEVSITGKNSTTSNLMGNPEMIEKMKKEGGVYPRYETTDMNGQYIVHWKDGGKKKSNFQLDLVNSTSRSFEGSKQKDVEKIDALQNVATGVAERRGVKYTEVLNEQFKPSSKEVIEALNELFFNGFGNTALKVNEVYKGNSKKKIALSDENVVEVSTLEEMKLYKIVDGKAYFTIDSKISSVSKSTKYSEMNGIGKKEVVYNIEKGFIESMEDTIDITVNMATEENMTINMINKVYQKLESKKK</sequence>
<dbReference type="AlphaFoldDB" id="A0A163Z531"/>
<name>A0A163Z531_9FLAO</name>
<accession>A0A163Z531</accession>
<keyword evidence="3" id="KW-1185">Reference proteome</keyword>
<evidence type="ECO:0000313" key="2">
    <source>
        <dbReference type="EMBL" id="KZE81018.1"/>
    </source>
</evidence>
<reference evidence="2 3" key="1">
    <citation type="submission" date="2016-01" db="EMBL/GenBank/DDBJ databases">
        <title>Whole genome sequencing of Myroides marinus L41.</title>
        <authorList>
            <person name="Hong K.W."/>
        </authorList>
    </citation>
    <scope>NUCLEOTIDE SEQUENCE [LARGE SCALE GENOMIC DNA]</scope>
    <source>
        <strain evidence="2 3">L41</strain>
    </source>
</reference>
<gene>
    <name evidence="2" type="ORF">AV926_09615</name>
</gene>
<evidence type="ECO:0000313" key="3">
    <source>
        <dbReference type="Proteomes" id="UP000076630"/>
    </source>
</evidence>
<dbReference type="EMBL" id="LQNU01000054">
    <property type="protein sequence ID" value="KZE81018.1"/>
    <property type="molecule type" value="Genomic_DNA"/>
</dbReference>
<comment type="caution">
    <text evidence="2">The sequence shown here is derived from an EMBL/GenBank/DDBJ whole genome shotgun (WGS) entry which is preliminary data.</text>
</comment>
<keyword evidence="1" id="KW-0732">Signal</keyword>
<proteinExistence type="predicted"/>
<dbReference type="Proteomes" id="UP000076630">
    <property type="component" value="Unassembled WGS sequence"/>
</dbReference>